<feature type="chain" id="PRO_5030557076" evidence="2">
    <location>
        <begin position="23"/>
        <end position="308"/>
    </location>
</feature>
<gene>
    <name evidence="4" type="ORF">H4B97_00615</name>
</gene>
<comment type="caution">
    <text evidence="4">The sequence shown here is derived from an EMBL/GenBank/DDBJ whole genome shotgun (WGS) entry which is preliminary data.</text>
</comment>
<keyword evidence="2" id="KW-0732">Signal</keyword>
<evidence type="ECO:0000256" key="2">
    <source>
        <dbReference type="SAM" id="SignalP"/>
    </source>
</evidence>
<proteinExistence type="predicted"/>
<name>A0A7W2LHK9_9PSED</name>
<dbReference type="InterPro" id="IPR050261">
    <property type="entry name" value="FrsA_esterase"/>
</dbReference>
<dbReference type="EMBL" id="JACGCZ010000001">
    <property type="protein sequence ID" value="MBA6140988.1"/>
    <property type="molecule type" value="Genomic_DNA"/>
</dbReference>
<evidence type="ECO:0000256" key="1">
    <source>
        <dbReference type="ARBA" id="ARBA00022801"/>
    </source>
</evidence>
<organism evidence="4 5">
    <name type="scientific">Pseudomonas juntendi</name>
    <dbReference type="NCBI Taxonomy" id="2666183"/>
    <lineage>
        <taxon>Bacteria</taxon>
        <taxon>Pseudomonadati</taxon>
        <taxon>Pseudomonadota</taxon>
        <taxon>Gammaproteobacteria</taxon>
        <taxon>Pseudomonadales</taxon>
        <taxon>Pseudomonadaceae</taxon>
        <taxon>Pseudomonas</taxon>
    </lineage>
</organism>
<keyword evidence="1 4" id="KW-0378">Hydrolase</keyword>
<protein>
    <submittedName>
        <fullName evidence="4">Dienelactone hydrolase family protein</fullName>
    </submittedName>
</protein>
<evidence type="ECO:0000259" key="3">
    <source>
        <dbReference type="Pfam" id="PF01738"/>
    </source>
</evidence>
<feature type="signal peptide" evidence="2">
    <location>
        <begin position="1"/>
        <end position="22"/>
    </location>
</feature>
<accession>A0A7W2LHK9</accession>
<sequence>MYKKLAISLLLGCALPFAAAQAEVASDAGETVASVSKRLVSFYSQPLPSAGKLKPIRVPAVLSMPANQAGPAPAVVILHGSAGMDSRGPLHAADLNARGIATLELDMWGARRLAGGAQGRPPRVHDTLPDLAGALSYLANQPGVDSERVGVLGFSWGGAQAMLAASASIDDELQQASGVRPVALAAFYPVCWGYNHVPGYDLKHLAPARLLVLVGEKDQYDDDPKACTKLVASLPAEDQARAKVLVYPGAEHGFNGLEAAQEYKDPFLHRGQGGLGRSAPDPAAREASRKAVVAFFTDSFVTPTVSGR</sequence>
<dbReference type="AlphaFoldDB" id="A0A7W2LHK9"/>
<dbReference type="Proteomes" id="UP000590738">
    <property type="component" value="Unassembled WGS sequence"/>
</dbReference>
<dbReference type="RefSeq" id="WP_029887439.1">
    <property type="nucleotide sequence ID" value="NZ_BQHP01000001.1"/>
</dbReference>
<dbReference type="InterPro" id="IPR002925">
    <property type="entry name" value="Dienelactn_hydro"/>
</dbReference>
<dbReference type="InterPro" id="IPR029058">
    <property type="entry name" value="AB_hydrolase_fold"/>
</dbReference>
<feature type="domain" description="Dienelactone hydrolase" evidence="3">
    <location>
        <begin position="60"/>
        <end position="296"/>
    </location>
</feature>
<dbReference type="SUPFAM" id="SSF53474">
    <property type="entry name" value="alpha/beta-Hydrolases"/>
    <property type="match status" value="1"/>
</dbReference>
<evidence type="ECO:0000313" key="5">
    <source>
        <dbReference type="Proteomes" id="UP000590738"/>
    </source>
</evidence>
<dbReference type="GO" id="GO:0052689">
    <property type="term" value="F:carboxylic ester hydrolase activity"/>
    <property type="evidence" value="ECO:0007669"/>
    <property type="project" value="UniProtKB-ARBA"/>
</dbReference>
<dbReference type="PANTHER" id="PTHR22946">
    <property type="entry name" value="DIENELACTONE HYDROLASE DOMAIN-CONTAINING PROTEIN-RELATED"/>
    <property type="match status" value="1"/>
</dbReference>
<dbReference type="PANTHER" id="PTHR22946:SF9">
    <property type="entry name" value="POLYKETIDE TRANSFERASE AF380"/>
    <property type="match status" value="1"/>
</dbReference>
<dbReference type="Gene3D" id="3.40.50.1820">
    <property type="entry name" value="alpha/beta hydrolase"/>
    <property type="match status" value="1"/>
</dbReference>
<evidence type="ECO:0000313" key="4">
    <source>
        <dbReference type="EMBL" id="MBA6140988.1"/>
    </source>
</evidence>
<dbReference type="Pfam" id="PF01738">
    <property type="entry name" value="DLH"/>
    <property type="match status" value="1"/>
</dbReference>
<reference evidence="4 5" key="1">
    <citation type="submission" date="2020-07" db="EMBL/GenBank/DDBJ databases">
        <title>Diversity of carbapenemase encoding genes among Pseudomonas putida group clinical isolates in a tertiary Brazilian hospital.</title>
        <authorList>
            <person name="Alberto-Lei F."/>
            <person name="Nodari C.S."/>
            <person name="Streling A.P."/>
            <person name="Paulino J.T."/>
            <person name="Bessa-Neto F.O."/>
            <person name="Cayo R."/>
            <person name="Gales A.C."/>
        </authorList>
    </citation>
    <scope>NUCLEOTIDE SEQUENCE [LARGE SCALE GENOMIC DNA]</scope>
    <source>
        <strain evidence="4 5">12273</strain>
    </source>
</reference>